<name>A0A1X0DVJ0_MYCHE</name>
<dbReference type="Proteomes" id="UP000192566">
    <property type="component" value="Unassembled WGS sequence"/>
</dbReference>
<organism evidence="1 2">
    <name type="scientific">Mycobacterium heidelbergense</name>
    <dbReference type="NCBI Taxonomy" id="53376"/>
    <lineage>
        <taxon>Bacteria</taxon>
        <taxon>Bacillati</taxon>
        <taxon>Actinomycetota</taxon>
        <taxon>Actinomycetes</taxon>
        <taxon>Mycobacteriales</taxon>
        <taxon>Mycobacteriaceae</taxon>
        <taxon>Mycobacterium</taxon>
        <taxon>Mycobacterium simiae complex</taxon>
    </lineage>
</organism>
<dbReference type="OrthoDB" id="4761185at2"/>
<comment type="caution">
    <text evidence="1">The sequence shown here is derived from an EMBL/GenBank/DDBJ whole genome shotgun (WGS) entry which is preliminary data.</text>
</comment>
<proteinExistence type="predicted"/>
<dbReference type="NCBIfam" id="NF038012">
    <property type="entry name" value="DMT_1"/>
    <property type="match status" value="1"/>
</dbReference>
<sequence length="309" mass="31821">MSGTDMAALLALCAALASAIGNVIRQRSAQEVTDKPVGHLALFGMLLRDTRWWLGGVGDISSYCLLAWALDKGSVLLVMSLQVTALLFALPIYARLTRHPVSRPEWMWAVLLAAALAVVIAVGQPAGGQERASLQTWVAVAAVLGPPLALCLLGARIWSDRSVAAVLLAAVAGSLLAVFAVLMKGVVDIVEHGPGQLWHTPELYAWVFCGVTGMIFHQSAYRAGALTASLPTIIVAKPVVGGVLGVVVLGETVRAGGPEWFVLAAAAAVLVIVATVGLARGEAATMAAGTGRDVKVAGRPAALSQGLSG</sequence>
<reference evidence="1 2" key="1">
    <citation type="submission" date="2017-02" db="EMBL/GenBank/DDBJ databases">
        <title>The new phylogeny of genus Mycobacterium.</title>
        <authorList>
            <person name="Tortoli E."/>
            <person name="Trovato A."/>
            <person name="Cirillo D.M."/>
        </authorList>
    </citation>
    <scope>NUCLEOTIDE SEQUENCE [LARGE SCALE GENOMIC DNA]</scope>
    <source>
        <strain evidence="1 2">DSM 44471</strain>
    </source>
</reference>
<dbReference type="PANTHER" id="PTHR40761">
    <property type="entry name" value="CONSERVED INTEGRAL MEMBRANE ALANINE VALINE AND LEUCINE RICH PROTEIN-RELATED"/>
    <property type="match status" value="1"/>
</dbReference>
<gene>
    <name evidence="1" type="ORF">BST25_01510</name>
</gene>
<protein>
    <submittedName>
        <fullName evidence="1">Uncharacterized protein</fullName>
    </submittedName>
</protein>
<dbReference type="AlphaFoldDB" id="A0A1X0DVJ0"/>
<dbReference type="EMBL" id="MVHR01000002">
    <property type="protein sequence ID" value="ORA76249.1"/>
    <property type="molecule type" value="Genomic_DNA"/>
</dbReference>
<dbReference type="PANTHER" id="PTHR40761:SF1">
    <property type="entry name" value="CONSERVED INTEGRAL MEMBRANE ALANINE VALINE AND LEUCINE RICH PROTEIN-RELATED"/>
    <property type="match status" value="1"/>
</dbReference>
<accession>A0A1X0DVJ0</accession>
<evidence type="ECO:0000313" key="2">
    <source>
        <dbReference type="Proteomes" id="UP000192566"/>
    </source>
</evidence>
<keyword evidence="2" id="KW-1185">Reference proteome</keyword>
<evidence type="ECO:0000313" key="1">
    <source>
        <dbReference type="EMBL" id="ORA76249.1"/>
    </source>
</evidence>
<dbReference type="RefSeq" id="WP_083072213.1">
    <property type="nucleotide sequence ID" value="NZ_AP022615.1"/>
</dbReference>
<dbReference type="STRING" id="53376.BST25_01510"/>